<protein>
    <submittedName>
        <fullName evidence="1">Uncharacterized protein</fullName>
    </submittedName>
</protein>
<reference evidence="2" key="1">
    <citation type="journal article" date="2022" name="Mol. Ecol. Resour.">
        <title>The genomes of chicory, endive, great burdock and yacon provide insights into Asteraceae palaeo-polyploidization history and plant inulin production.</title>
        <authorList>
            <person name="Fan W."/>
            <person name="Wang S."/>
            <person name="Wang H."/>
            <person name="Wang A."/>
            <person name="Jiang F."/>
            <person name="Liu H."/>
            <person name="Zhao H."/>
            <person name="Xu D."/>
            <person name="Zhang Y."/>
        </authorList>
    </citation>
    <scope>NUCLEOTIDE SEQUENCE [LARGE SCALE GENOMIC DNA]</scope>
    <source>
        <strain evidence="2">cv. Punajuju</strain>
    </source>
</reference>
<gene>
    <name evidence="1" type="ORF">L2E82_41535</name>
</gene>
<accession>A0ACB9AN94</accession>
<reference evidence="1 2" key="2">
    <citation type="journal article" date="2022" name="Mol. Ecol. Resour.">
        <title>The genomes of chicory, endive, great burdock and yacon provide insights into Asteraceae paleo-polyploidization history and plant inulin production.</title>
        <authorList>
            <person name="Fan W."/>
            <person name="Wang S."/>
            <person name="Wang H."/>
            <person name="Wang A."/>
            <person name="Jiang F."/>
            <person name="Liu H."/>
            <person name="Zhao H."/>
            <person name="Xu D."/>
            <person name="Zhang Y."/>
        </authorList>
    </citation>
    <scope>NUCLEOTIDE SEQUENCE [LARGE SCALE GENOMIC DNA]</scope>
    <source>
        <strain evidence="2">cv. Punajuju</strain>
        <tissue evidence="1">Leaves</tissue>
    </source>
</reference>
<sequence>MNVVVEIMLVVIVEICVVVEMVDISNMLGIGMVEDISLVVVKGIGLGVVGMVVVSPRVTDVSAEYTALQKNG</sequence>
<comment type="caution">
    <text evidence="1">The sequence shown here is derived from an EMBL/GenBank/DDBJ whole genome shotgun (WGS) entry which is preliminary data.</text>
</comment>
<keyword evidence="2" id="KW-1185">Reference proteome</keyword>
<organism evidence="1 2">
    <name type="scientific">Cichorium intybus</name>
    <name type="common">Chicory</name>
    <dbReference type="NCBI Taxonomy" id="13427"/>
    <lineage>
        <taxon>Eukaryota</taxon>
        <taxon>Viridiplantae</taxon>
        <taxon>Streptophyta</taxon>
        <taxon>Embryophyta</taxon>
        <taxon>Tracheophyta</taxon>
        <taxon>Spermatophyta</taxon>
        <taxon>Magnoliopsida</taxon>
        <taxon>eudicotyledons</taxon>
        <taxon>Gunneridae</taxon>
        <taxon>Pentapetalae</taxon>
        <taxon>asterids</taxon>
        <taxon>campanulids</taxon>
        <taxon>Asterales</taxon>
        <taxon>Asteraceae</taxon>
        <taxon>Cichorioideae</taxon>
        <taxon>Cichorieae</taxon>
        <taxon>Cichoriinae</taxon>
        <taxon>Cichorium</taxon>
    </lineage>
</organism>
<dbReference type="EMBL" id="CM042015">
    <property type="protein sequence ID" value="KAI3711441.1"/>
    <property type="molecule type" value="Genomic_DNA"/>
</dbReference>
<evidence type="ECO:0000313" key="2">
    <source>
        <dbReference type="Proteomes" id="UP001055811"/>
    </source>
</evidence>
<proteinExistence type="predicted"/>
<name>A0ACB9AN94_CICIN</name>
<evidence type="ECO:0000313" key="1">
    <source>
        <dbReference type="EMBL" id="KAI3711441.1"/>
    </source>
</evidence>
<dbReference type="Proteomes" id="UP001055811">
    <property type="component" value="Linkage Group LG07"/>
</dbReference>